<dbReference type="GO" id="GO:0006351">
    <property type="term" value="P:DNA-templated transcription"/>
    <property type="evidence" value="ECO:0007669"/>
    <property type="project" value="InterPro"/>
</dbReference>
<dbReference type="STRING" id="348802.A0A0D2FAV0"/>
<dbReference type="InterPro" id="IPR036864">
    <property type="entry name" value="Zn2-C6_fun-type_DNA-bd_sf"/>
</dbReference>
<dbReference type="Pfam" id="PF00172">
    <property type="entry name" value="Zn_clus"/>
    <property type="match status" value="1"/>
</dbReference>
<dbReference type="GO" id="GO:0000981">
    <property type="term" value="F:DNA-binding transcription factor activity, RNA polymerase II-specific"/>
    <property type="evidence" value="ECO:0007669"/>
    <property type="project" value="InterPro"/>
</dbReference>
<protein>
    <recommendedName>
        <fullName evidence="8">Zn(2)-C6 fungal-type domain-containing protein</fullName>
    </recommendedName>
</protein>
<evidence type="ECO:0000313" key="9">
    <source>
        <dbReference type="EMBL" id="KIW57164.1"/>
    </source>
</evidence>
<dbReference type="Proteomes" id="UP000054342">
    <property type="component" value="Unassembled WGS sequence"/>
</dbReference>
<dbReference type="SMART" id="SM00906">
    <property type="entry name" value="Fungal_trans"/>
    <property type="match status" value="1"/>
</dbReference>
<dbReference type="InterPro" id="IPR051615">
    <property type="entry name" value="Transcr_Regulatory_Elem"/>
</dbReference>
<dbReference type="Gene3D" id="4.10.240.10">
    <property type="entry name" value="Zn(2)-C6 fungal-type DNA-binding domain"/>
    <property type="match status" value="1"/>
</dbReference>
<dbReference type="OrthoDB" id="4161332at2759"/>
<organism evidence="9 10">
    <name type="scientific">Exophiala xenobiotica</name>
    <dbReference type="NCBI Taxonomy" id="348802"/>
    <lineage>
        <taxon>Eukaryota</taxon>
        <taxon>Fungi</taxon>
        <taxon>Dikarya</taxon>
        <taxon>Ascomycota</taxon>
        <taxon>Pezizomycotina</taxon>
        <taxon>Eurotiomycetes</taxon>
        <taxon>Chaetothyriomycetidae</taxon>
        <taxon>Chaetothyriales</taxon>
        <taxon>Herpotrichiellaceae</taxon>
        <taxon>Exophiala</taxon>
    </lineage>
</organism>
<dbReference type="GO" id="GO:0003677">
    <property type="term" value="F:DNA binding"/>
    <property type="evidence" value="ECO:0007669"/>
    <property type="project" value="UniProtKB-KW"/>
</dbReference>
<dbReference type="PANTHER" id="PTHR31313">
    <property type="entry name" value="TY1 ENHANCER ACTIVATOR"/>
    <property type="match status" value="1"/>
</dbReference>
<keyword evidence="7" id="KW-0539">Nucleus</keyword>
<dbReference type="EMBL" id="KN847319">
    <property type="protein sequence ID" value="KIW57164.1"/>
    <property type="molecule type" value="Genomic_DNA"/>
</dbReference>
<keyword evidence="3" id="KW-0862">Zinc</keyword>
<keyword evidence="5" id="KW-0238">DNA-binding</keyword>
<evidence type="ECO:0000256" key="4">
    <source>
        <dbReference type="ARBA" id="ARBA00023015"/>
    </source>
</evidence>
<accession>A0A0D2FAV0</accession>
<evidence type="ECO:0000259" key="8">
    <source>
        <dbReference type="PROSITE" id="PS50048"/>
    </source>
</evidence>
<dbReference type="HOGENOM" id="CLU_007003_3_2_1"/>
<evidence type="ECO:0000256" key="7">
    <source>
        <dbReference type="ARBA" id="ARBA00023242"/>
    </source>
</evidence>
<dbReference type="PANTHER" id="PTHR31313:SF86">
    <property type="entry name" value="ZN(2)-C6 FUNGAL-TYPE DOMAIN-CONTAINING PROTEIN"/>
    <property type="match status" value="1"/>
</dbReference>
<dbReference type="GO" id="GO:0005634">
    <property type="term" value="C:nucleus"/>
    <property type="evidence" value="ECO:0007669"/>
    <property type="project" value="UniProtKB-SubCell"/>
</dbReference>
<gene>
    <name evidence="9" type="ORF">PV05_05755</name>
</gene>
<evidence type="ECO:0000256" key="6">
    <source>
        <dbReference type="ARBA" id="ARBA00023163"/>
    </source>
</evidence>
<reference evidence="9 10" key="1">
    <citation type="submission" date="2015-01" db="EMBL/GenBank/DDBJ databases">
        <title>The Genome Sequence of Exophiala xenobiotica CBS118157.</title>
        <authorList>
            <consortium name="The Broad Institute Genomics Platform"/>
            <person name="Cuomo C."/>
            <person name="de Hoog S."/>
            <person name="Gorbushina A."/>
            <person name="Stielow B."/>
            <person name="Teixiera M."/>
            <person name="Abouelleil A."/>
            <person name="Chapman S.B."/>
            <person name="Priest M."/>
            <person name="Young S.K."/>
            <person name="Wortman J."/>
            <person name="Nusbaum C."/>
            <person name="Birren B."/>
        </authorList>
    </citation>
    <scope>NUCLEOTIDE SEQUENCE [LARGE SCALE GENOMIC DNA]</scope>
    <source>
        <strain evidence="9 10">CBS 118157</strain>
    </source>
</reference>
<dbReference type="PROSITE" id="PS50048">
    <property type="entry name" value="ZN2_CY6_FUNGAL_2"/>
    <property type="match status" value="1"/>
</dbReference>
<dbReference type="InterPro" id="IPR007219">
    <property type="entry name" value="XnlR_reg_dom"/>
</dbReference>
<keyword evidence="4" id="KW-0805">Transcription regulation</keyword>
<dbReference type="RefSeq" id="XP_013317748.1">
    <property type="nucleotide sequence ID" value="XM_013462294.1"/>
</dbReference>
<sequence length="760" mass="84274">MARSCQFCRRRKIKCDADKPTCMACRSRNRPCVYDSGQRRQRPSAALISSLQNEKSALEEVLSQLKSASDDQRHALLESVKIRNGSVSLSPRARSSFSTVPQNALSICETQHYPQPALLQRENSHHAQVVPMTSDDGAPQKQNPHDDIEYDFDDGDEPGVSSEEDGIGDDFHQTETVRENELPSDNIYSSTSVIPVSSPGSAIRPDTPGHVQSAVSMQVLRTQLFANAAMERQREHQLRHLKTIRGVPAELALHLLDLHWSRQHHTFLLTYRPAFTRELEHGGPYCTDLLLNAVFACSSKFSERVDVRSDPDNPETAGRHFYDRCDDLLLHGGLLSQSRIPTIIALVMLGSTFNARGLTSKGWLYTGYALRMVYDLELHLDSVAVNAHNVEEVEIRRRVFWGAFICEKLQSLYLGRPPTIRLRDAHVSLDFLDTFEELEVWEPDPDLRARGSSAGVPSTPTSTVAPTASTYTYSVTVFQQLCLLSKIMIRIMNKIYFVGATARKTLNEIRPLDNDLIAWYRNLPKHLVFEPWAKGSKDPSVMVAPNRVVLLTTYHSLVILLHRPFIAGSASTNAAPDGTGYAHSRRPSAESWKRCATAARNITSLVLSYRSVYPLRRSSYLLSYAVYVACTIHVLNAASLSSGSGNNAYAESSLLLSTSLRCLDELAVPNSGVADTASIIRKLMAAKGVHESPTPSLAHISATHPGLDNVWQNFNASPTYDDFAQMEPFQDIGMPGQDLLVGFMNENVSFADLGMGGVSF</sequence>
<dbReference type="SUPFAM" id="SSF57701">
    <property type="entry name" value="Zn2/Cys6 DNA-binding domain"/>
    <property type="match status" value="1"/>
</dbReference>
<evidence type="ECO:0000313" key="10">
    <source>
        <dbReference type="Proteomes" id="UP000054342"/>
    </source>
</evidence>
<evidence type="ECO:0000256" key="1">
    <source>
        <dbReference type="ARBA" id="ARBA00004123"/>
    </source>
</evidence>
<keyword evidence="2" id="KW-0479">Metal-binding</keyword>
<dbReference type="PROSITE" id="PS00463">
    <property type="entry name" value="ZN2_CY6_FUNGAL_1"/>
    <property type="match status" value="1"/>
</dbReference>
<dbReference type="AlphaFoldDB" id="A0A0D2FAV0"/>
<proteinExistence type="predicted"/>
<keyword evidence="10" id="KW-1185">Reference proteome</keyword>
<dbReference type="GO" id="GO:0008270">
    <property type="term" value="F:zinc ion binding"/>
    <property type="evidence" value="ECO:0007669"/>
    <property type="project" value="InterPro"/>
</dbReference>
<dbReference type="GeneID" id="25327663"/>
<dbReference type="InterPro" id="IPR001138">
    <property type="entry name" value="Zn2Cys6_DnaBD"/>
</dbReference>
<dbReference type="SMART" id="SM00066">
    <property type="entry name" value="GAL4"/>
    <property type="match status" value="1"/>
</dbReference>
<feature type="domain" description="Zn(2)-C6 fungal-type" evidence="8">
    <location>
        <begin position="4"/>
        <end position="34"/>
    </location>
</feature>
<dbReference type="Pfam" id="PF04082">
    <property type="entry name" value="Fungal_trans"/>
    <property type="match status" value="1"/>
</dbReference>
<evidence type="ECO:0000256" key="3">
    <source>
        <dbReference type="ARBA" id="ARBA00022833"/>
    </source>
</evidence>
<evidence type="ECO:0000256" key="5">
    <source>
        <dbReference type="ARBA" id="ARBA00023125"/>
    </source>
</evidence>
<comment type="subcellular location">
    <subcellularLocation>
        <location evidence="1">Nucleus</location>
    </subcellularLocation>
</comment>
<dbReference type="CDD" id="cd12148">
    <property type="entry name" value="fungal_TF_MHR"/>
    <property type="match status" value="1"/>
</dbReference>
<dbReference type="CDD" id="cd00067">
    <property type="entry name" value="GAL4"/>
    <property type="match status" value="1"/>
</dbReference>
<name>A0A0D2FAV0_9EURO</name>
<evidence type="ECO:0000256" key="2">
    <source>
        <dbReference type="ARBA" id="ARBA00022723"/>
    </source>
</evidence>
<keyword evidence="6" id="KW-0804">Transcription</keyword>